<reference evidence="1 2" key="2">
    <citation type="journal article" date="2022" name="Mol. Ecol. Resour.">
        <title>The genomes of chicory, endive, great burdock and yacon provide insights into Asteraceae paleo-polyploidization history and plant inulin production.</title>
        <authorList>
            <person name="Fan W."/>
            <person name="Wang S."/>
            <person name="Wang H."/>
            <person name="Wang A."/>
            <person name="Jiang F."/>
            <person name="Liu H."/>
            <person name="Zhao H."/>
            <person name="Xu D."/>
            <person name="Zhang Y."/>
        </authorList>
    </citation>
    <scope>NUCLEOTIDE SEQUENCE [LARGE SCALE GENOMIC DNA]</scope>
    <source>
        <strain evidence="2">cv. Yunnan</strain>
        <tissue evidence="1">Leaves</tissue>
    </source>
</reference>
<evidence type="ECO:0000313" key="1">
    <source>
        <dbReference type="EMBL" id="KAI3714098.1"/>
    </source>
</evidence>
<proteinExistence type="predicted"/>
<accession>A0ACB9AWM3</accession>
<organism evidence="1 2">
    <name type="scientific">Smallanthus sonchifolius</name>
    <dbReference type="NCBI Taxonomy" id="185202"/>
    <lineage>
        <taxon>Eukaryota</taxon>
        <taxon>Viridiplantae</taxon>
        <taxon>Streptophyta</taxon>
        <taxon>Embryophyta</taxon>
        <taxon>Tracheophyta</taxon>
        <taxon>Spermatophyta</taxon>
        <taxon>Magnoliopsida</taxon>
        <taxon>eudicotyledons</taxon>
        <taxon>Gunneridae</taxon>
        <taxon>Pentapetalae</taxon>
        <taxon>asterids</taxon>
        <taxon>campanulids</taxon>
        <taxon>Asterales</taxon>
        <taxon>Asteraceae</taxon>
        <taxon>Asteroideae</taxon>
        <taxon>Heliantheae alliance</taxon>
        <taxon>Millerieae</taxon>
        <taxon>Smallanthus</taxon>
    </lineage>
</organism>
<protein>
    <submittedName>
        <fullName evidence="1">Uncharacterized protein</fullName>
    </submittedName>
</protein>
<sequence>MKQLSMNFIASHLFFYVFFIPPLLSGADTLVVNQSLSGNQTLVSLAGNFEMGFFRPGKLPNYYIGIWYKKIKRVTIVWVANRETPISDRFSSKLKLKDGNLVLLNESNTPIWSTNMISTDSPASLVLLDDGNLVLRYGSSSSKPIWQSFDHPTHTFLPGSKLGYNKLTNTTQVITSWRNREDPAAGFFSLEIVENKKQYVLKWNRSVEYWASGPWNGQFFSLIPDMRVPYIFNFSYIDNANESYFTYSFYNPSVISRLIIDVSGQVQQLTLDEISEQWYLFWSQPRQICDVYAKCGAFSTCNQQISPFCNCLIGFEPTSQSDWNLSEFSGGCVRKTELKCSVKEEKPEFILSYVPVKFLPAFHENGTPSLDESACRKSCLDDCSCEVYSFIFKTCRLWNSDNLNSVSLEFVSNDSTVEKFELNIKVASKDLLHPIKNSHKKNDKDKGWKDENGRIVGSVYFGLAKLVGRDFSRVLTTMRGTRGYLAPEWLSGVPVTPKADVFSYGMLLFELVYGKRNSEQSQEGSGFTFFPSLAANVVMGGGDVLSLLDDRLNREASVEEVTKICKVAYWCIQDEEDCRPSMSQVEHILEGVVDVNMPPIPQSVKIFLDDTEDVPFLNVSSSIFNDSSSIESPQVWSNSLSVDSHCASS</sequence>
<reference evidence="2" key="1">
    <citation type="journal article" date="2022" name="Mol. Ecol. Resour.">
        <title>The genomes of chicory, endive, great burdock and yacon provide insights into Asteraceae palaeo-polyploidization history and plant inulin production.</title>
        <authorList>
            <person name="Fan W."/>
            <person name="Wang S."/>
            <person name="Wang H."/>
            <person name="Wang A."/>
            <person name="Jiang F."/>
            <person name="Liu H."/>
            <person name="Zhao H."/>
            <person name="Xu D."/>
            <person name="Zhang Y."/>
        </authorList>
    </citation>
    <scope>NUCLEOTIDE SEQUENCE [LARGE SCALE GENOMIC DNA]</scope>
    <source>
        <strain evidence="2">cv. Yunnan</strain>
    </source>
</reference>
<dbReference type="EMBL" id="CM042041">
    <property type="protein sequence ID" value="KAI3714098.1"/>
    <property type="molecule type" value="Genomic_DNA"/>
</dbReference>
<gene>
    <name evidence="1" type="ORF">L1987_72688</name>
</gene>
<keyword evidence="2" id="KW-1185">Reference proteome</keyword>
<name>A0ACB9AWM3_9ASTR</name>
<comment type="caution">
    <text evidence="1">The sequence shown here is derived from an EMBL/GenBank/DDBJ whole genome shotgun (WGS) entry which is preliminary data.</text>
</comment>
<dbReference type="Proteomes" id="UP001056120">
    <property type="component" value="Linkage Group LG24"/>
</dbReference>
<evidence type="ECO:0000313" key="2">
    <source>
        <dbReference type="Proteomes" id="UP001056120"/>
    </source>
</evidence>